<evidence type="ECO:0000313" key="4">
    <source>
        <dbReference type="Proteomes" id="UP000000560"/>
    </source>
</evidence>
<reference evidence="4" key="2">
    <citation type="journal article" date="2009" name="Fungal Genet. Biol.">
        <title>The 2008 update of the Aspergillus nidulans genome annotation: a community effort.</title>
        <authorList>
            <person name="Wortman J.R."/>
            <person name="Gilsenan J.M."/>
            <person name="Joardar V."/>
            <person name="Deegan J."/>
            <person name="Clutterbuck J."/>
            <person name="Andersen M.R."/>
            <person name="Archer D."/>
            <person name="Bencina M."/>
            <person name="Braus G."/>
            <person name="Coutinho P."/>
            <person name="von Dohren H."/>
            <person name="Doonan J."/>
            <person name="Driessen A.J."/>
            <person name="Durek P."/>
            <person name="Espeso E."/>
            <person name="Fekete E."/>
            <person name="Flipphi M."/>
            <person name="Estrada C.G."/>
            <person name="Geysens S."/>
            <person name="Goldman G."/>
            <person name="de Groot P.W."/>
            <person name="Hansen K."/>
            <person name="Harris S.D."/>
            <person name="Heinekamp T."/>
            <person name="Helmstaedt K."/>
            <person name="Henrissat B."/>
            <person name="Hofmann G."/>
            <person name="Homan T."/>
            <person name="Horio T."/>
            <person name="Horiuchi H."/>
            <person name="James S."/>
            <person name="Jones M."/>
            <person name="Karaffa L."/>
            <person name="Karanyi Z."/>
            <person name="Kato M."/>
            <person name="Keller N."/>
            <person name="Kelly D.E."/>
            <person name="Kiel J.A."/>
            <person name="Kim J.M."/>
            <person name="van der Klei I.J."/>
            <person name="Klis F.M."/>
            <person name="Kovalchuk A."/>
            <person name="Krasevec N."/>
            <person name="Kubicek C.P."/>
            <person name="Liu B."/>
            <person name="Maccabe A."/>
            <person name="Meyer V."/>
            <person name="Mirabito P."/>
            <person name="Miskei M."/>
            <person name="Mos M."/>
            <person name="Mullins J."/>
            <person name="Nelson D.R."/>
            <person name="Nielsen J."/>
            <person name="Oakley B.R."/>
            <person name="Osmani S.A."/>
            <person name="Pakula T."/>
            <person name="Paszewski A."/>
            <person name="Paulsen I."/>
            <person name="Pilsyk S."/>
            <person name="Pocsi I."/>
            <person name="Punt P.J."/>
            <person name="Ram A.F."/>
            <person name="Ren Q."/>
            <person name="Robellet X."/>
            <person name="Robson G."/>
            <person name="Seiboth B."/>
            <person name="van Solingen P."/>
            <person name="Specht T."/>
            <person name="Sun J."/>
            <person name="Taheri-Talesh N."/>
            <person name="Takeshita N."/>
            <person name="Ussery D."/>
            <person name="vanKuyk P.A."/>
            <person name="Visser H."/>
            <person name="van de Vondervoort P.J."/>
            <person name="de Vries R.P."/>
            <person name="Walton J."/>
            <person name="Xiang X."/>
            <person name="Xiong Y."/>
            <person name="Zeng A.P."/>
            <person name="Brandt B.W."/>
            <person name="Cornell M.J."/>
            <person name="van den Hondel C.A."/>
            <person name="Visser J."/>
            <person name="Oliver S.G."/>
            <person name="Turner G."/>
        </authorList>
    </citation>
    <scope>GENOME REANNOTATION</scope>
    <source>
        <strain evidence="4">FGSC A4 / ATCC 38163 / CBS 112.46 / NRRL 194 / M139</strain>
    </source>
</reference>
<dbReference type="VEuPathDB" id="FungiDB:AN7781"/>
<evidence type="ECO:0000256" key="1">
    <source>
        <dbReference type="ARBA" id="ARBA00022729"/>
    </source>
</evidence>
<dbReference type="eggNOG" id="ENOG502RYYQ">
    <property type="taxonomic scope" value="Eukaryota"/>
</dbReference>
<keyword evidence="1 2" id="KW-0732">Signal</keyword>
<gene>
    <name evidence="3" type="ORF">ANIA_07781</name>
</gene>
<dbReference type="GeneID" id="2869636"/>
<accession>Q5AV99</accession>
<dbReference type="Proteomes" id="UP000000560">
    <property type="component" value="Chromosome IV"/>
</dbReference>
<evidence type="ECO:0000313" key="3">
    <source>
        <dbReference type="EMBL" id="CBF80093.1"/>
    </source>
</evidence>
<dbReference type="InterPro" id="IPR023296">
    <property type="entry name" value="Glyco_hydro_beta-prop_sf"/>
</dbReference>
<keyword evidence="4" id="KW-1185">Reference proteome</keyword>
<dbReference type="OrthoDB" id="19657at2759"/>
<dbReference type="PANTHER" id="PTHR43301">
    <property type="entry name" value="ARABINAN ENDO-1,5-ALPHA-L-ARABINOSIDASE"/>
    <property type="match status" value="1"/>
</dbReference>
<evidence type="ECO:0000256" key="2">
    <source>
        <dbReference type="SAM" id="SignalP"/>
    </source>
</evidence>
<dbReference type="CDD" id="cd08983">
    <property type="entry name" value="GH43_Bt3655-like"/>
    <property type="match status" value="1"/>
</dbReference>
<dbReference type="STRING" id="227321.Q5AV99"/>
<sequence>MRLFPLAALSLSIPGILALPHLGPKRPNRPNKIVDDPKVGYLAVYWTTEDESVYFALSSNDDPLGFEAINGGNPIVSPTLGTKAIRDTTIIRGEREDEGKYYIIGTDLDIDTTNWGAASSNGSRAIFVWESTDLINWTDERLVTVEDERAGMAWAPDAIWDEEQGQYFVHWAAQLFAEDDPNHTGDPALPSSLRYAYTSDFRTFTEPQTYINLGNETAIDLSFLKVDDSTLVRYYVDGATTSPIQDISTDGLFGEWTPLDGTIEDSLSFEAPYPFWDNVEEGKAYLLCDRVGSNPGVFAWESSDVTSGNWAKDEEHDLTFMRHLSILAVTQEQYNALSAL</sequence>
<proteinExistence type="predicted"/>
<reference evidence="4" key="1">
    <citation type="journal article" date="2005" name="Nature">
        <title>Sequencing of Aspergillus nidulans and comparative analysis with A. fumigatus and A. oryzae.</title>
        <authorList>
            <person name="Galagan J.E."/>
            <person name="Calvo S.E."/>
            <person name="Cuomo C."/>
            <person name="Ma L.J."/>
            <person name="Wortman J.R."/>
            <person name="Batzoglou S."/>
            <person name="Lee S.I."/>
            <person name="Basturkmen M."/>
            <person name="Spevak C.C."/>
            <person name="Clutterbuck J."/>
            <person name="Kapitonov V."/>
            <person name="Jurka J."/>
            <person name="Scazzocchio C."/>
            <person name="Farman M."/>
            <person name="Butler J."/>
            <person name="Purcell S."/>
            <person name="Harris S."/>
            <person name="Braus G.H."/>
            <person name="Draht O."/>
            <person name="Busch S."/>
            <person name="D'Enfert C."/>
            <person name="Bouchier C."/>
            <person name="Goldman G.H."/>
            <person name="Bell-Pedersen D."/>
            <person name="Griffiths-Jones S."/>
            <person name="Doonan J.H."/>
            <person name="Yu J."/>
            <person name="Vienken K."/>
            <person name="Pain A."/>
            <person name="Freitag M."/>
            <person name="Selker E.U."/>
            <person name="Archer D.B."/>
            <person name="Penalva M.A."/>
            <person name="Oakley B.R."/>
            <person name="Momany M."/>
            <person name="Tanaka T."/>
            <person name="Kumagai T."/>
            <person name="Asai K."/>
            <person name="Machida M."/>
            <person name="Nierman W.C."/>
            <person name="Denning D.W."/>
            <person name="Caddick M."/>
            <person name="Hynes M."/>
            <person name="Paoletti M."/>
            <person name="Fischer R."/>
            <person name="Miller B."/>
            <person name="Dyer P."/>
            <person name="Sachs M.S."/>
            <person name="Osmani S.A."/>
            <person name="Birren B.W."/>
        </authorList>
    </citation>
    <scope>NUCLEOTIDE SEQUENCE [LARGE SCALE GENOMIC DNA]</scope>
    <source>
        <strain evidence="4">FGSC A4 / ATCC 38163 / CBS 112.46 / NRRL 194 / M139</strain>
    </source>
</reference>
<dbReference type="PANTHER" id="PTHR43301:SF8">
    <property type="entry name" value="ARABINOSIDASE-RELATED"/>
    <property type="match status" value="1"/>
</dbReference>
<dbReference type="EMBL" id="BN001304">
    <property type="protein sequence ID" value="CBF80093.1"/>
    <property type="molecule type" value="Genomic_DNA"/>
</dbReference>
<dbReference type="OMA" id="KYWIIGT"/>
<dbReference type="SUPFAM" id="SSF75005">
    <property type="entry name" value="Arabinanase/levansucrase/invertase"/>
    <property type="match status" value="1"/>
</dbReference>
<dbReference type="KEGG" id="ani:ANIA_07781"/>
<accession>C8VDQ0</accession>
<dbReference type="HOGENOM" id="CLU_010779_0_1_1"/>
<protein>
    <submittedName>
        <fullName evidence="3">Arabinosidase, putative (AFU_orthologue AFUA_2G00650)</fullName>
    </submittedName>
</protein>
<feature type="signal peptide" evidence="2">
    <location>
        <begin position="1"/>
        <end position="18"/>
    </location>
</feature>
<dbReference type="Gene3D" id="2.115.10.20">
    <property type="entry name" value="Glycosyl hydrolase domain, family 43"/>
    <property type="match status" value="1"/>
</dbReference>
<organism evidence="3 4">
    <name type="scientific">Emericella nidulans (strain FGSC A4 / ATCC 38163 / CBS 112.46 / NRRL 194 / M139)</name>
    <name type="common">Aspergillus nidulans</name>
    <dbReference type="NCBI Taxonomy" id="227321"/>
    <lineage>
        <taxon>Eukaryota</taxon>
        <taxon>Fungi</taxon>
        <taxon>Dikarya</taxon>
        <taxon>Ascomycota</taxon>
        <taxon>Pezizomycotina</taxon>
        <taxon>Eurotiomycetes</taxon>
        <taxon>Eurotiomycetidae</taxon>
        <taxon>Eurotiales</taxon>
        <taxon>Aspergillaceae</taxon>
        <taxon>Aspergillus</taxon>
        <taxon>Aspergillus subgen. Nidulantes</taxon>
    </lineage>
</organism>
<dbReference type="AlphaFoldDB" id="Q5AV99"/>
<dbReference type="CAZy" id="GH43">
    <property type="family name" value="Glycoside Hydrolase Family 43"/>
</dbReference>
<dbReference type="RefSeq" id="XP_681050.1">
    <property type="nucleotide sequence ID" value="XM_675958.1"/>
</dbReference>
<dbReference type="InterPro" id="IPR050727">
    <property type="entry name" value="GH43_arabinanases"/>
</dbReference>
<name>Q5AV99_EMENI</name>
<feature type="chain" id="PRO_5010284897" evidence="2">
    <location>
        <begin position="19"/>
        <end position="340"/>
    </location>
</feature>
<dbReference type="InParanoid" id="Q5AV99"/>